<evidence type="ECO:0000256" key="1">
    <source>
        <dbReference type="ARBA" id="ARBA00009108"/>
    </source>
</evidence>
<keyword evidence="5" id="KW-1185">Reference proteome</keyword>
<feature type="transmembrane region" description="Helical" evidence="3">
    <location>
        <begin position="33"/>
        <end position="51"/>
    </location>
</feature>
<dbReference type="InterPro" id="IPR010273">
    <property type="entry name" value="DUF881"/>
</dbReference>
<feature type="compositionally biased region" description="Basic and acidic residues" evidence="2">
    <location>
        <begin position="1"/>
        <end position="13"/>
    </location>
</feature>
<gene>
    <name evidence="4" type="ORF">BJY28_001061</name>
</gene>
<keyword evidence="3" id="KW-1133">Transmembrane helix</keyword>
<accession>A0A852WZW9</accession>
<feature type="region of interest" description="Disordered" evidence="2">
    <location>
        <begin position="1"/>
        <end position="22"/>
    </location>
</feature>
<dbReference type="Pfam" id="PF05949">
    <property type="entry name" value="DUF881"/>
    <property type="match status" value="1"/>
</dbReference>
<evidence type="ECO:0000313" key="5">
    <source>
        <dbReference type="Proteomes" id="UP000592181"/>
    </source>
</evidence>
<protein>
    <submittedName>
        <fullName evidence="4">Uncharacterized protein YlxW (UPF0749 family)</fullName>
    </submittedName>
</protein>
<evidence type="ECO:0000256" key="2">
    <source>
        <dbReference type="SAM" id="MobiDB-lite"/>
    </source>
</evidence>
<dbReference type="PANTHER" id="PTHR37313">
    <property type="entry name" value="UPF0749 PROTEIN RV1825"/>
    <property type="match status" value="1"/>
</dbReference>
<dbReference type="PANTHER" id="PTHR37313:SF4">
    <property type="entry name" value="CONSERVED MEMBRANE PROTEIN-RELATED"/>
    <property type="match status" value="1"/>
</dbReference>
<dbReference type="GO" id="GO:0005886">
    <property type="term" value="C:plasma membrane"/>
    <property type="evidence" value="ECO:0007669"/>
    <property type="project" value="TreeGrafter"/>
</dbReference>
<keyword evidence="3" id="KW-0472">Membrane</keyword>
<dbReference type="AlphaFoldDB" id="A0A852WZW9"/>
<dbReference type="EMBL" id="JACBZX010000001">
    <property type="protein sequence ID" value="NYG36592.1"/>
    <property type="molecule type" value="Genomic_DNA"/>
</dbReference>
<comment type="caution">
    <text evidence="4">The sequence shown here is derived from an EMBL/GenBank/DDBJ whole genome shotgun (WGS) entry which is preliminary data.</text>
</comment>
<name>A0A852WZW9_9MICO</name>
<evidence type="ECO:0000256" key="3">
    <source>
        <dbReference type="SAM" id="Phobius"/>
    </source>
</evidence>
<comment type="similarity">
    <text evidence="1">Belongs to the UPF0749 family.</text>
</comment>
<evidence type="ECO:0000313" key="4">
    <source>
        <dbReference type="EMBL" id="NYG36592.1"/>
    </source>
</evidence>
<dbReference type="RefSeq" id="WP_343036975.1">
    <property type="nucleotide sequence ID" value="NZ_JACBZX010000001.1"/>
</dbReference>
<dbReference type="Proteomes" id="UP000592181">
    <property type="component" value="Unassembled WGS sequence"/>
</dbReference>
<reference evidence="4 5" key="1">
    <citation type="submission" date="2020-07" db="EMBL/GenBank/DDBJ databases">
        <title>Sequencing the genomes of 1000 actinobacteria strains.</title>
        <authorList>
            <person name="Klenk H.-P."/>
        </authorList>
    </citation>
    <scope>NUCLEOTIDE SEQUENCE [LARGE SCALE GENOMIC DNA]</scope>
    <source>
        <strain evidence="4 5">DSM 24723</strain>
    </source>
</reference>
<keyword evidence="3" id="KW-0812">Transmembrane</keyword>
<dbReference type="Gene3D" id="3.30.70.1880">
    <property type="entry name" value="Protein of unknown function DUF881"/>
    <property type="match status" value="1"/>
</dbReference>
<organism evidence="4 5">
    <name type="scientific">Janibacter alkaliphilus</name>
    <dbReference type="NCBI Taxonomy" id="1069963"/>
    <lineage>
        <taxon>Bacteria</taxon>
        <taxon>Bacillati</taxon>
        <taxon>Actinomycetota</taxon>
        <taxon>Actinomycetes</taxon>
        <taxon>Micrococcales</taxon>
        <taxon>Intrasporangiaceae</taxon>
        <taxon>Janibacter</taxon>
    </lineage>
</organism>
<proteinExistence type="inferred from homology"/>
<sequence length="270" mass="29003">MPPQDEHQDEPQDQRPAPHRRGRAWLTRRPTRWSALVPVIALAAGLLFATTSTTADGHDLRSGATGVPDLIRERTHDNAVAGEQAERLRGDIEELTAEQAPGSEQVETLEQQAEAAAPGAGMAPVEGEAITVTLDDAPLDADEIPEGFTVDDVVVHQQDVQGVVNALWRGDAEAMQIMDQRVISTSAVRCVGNTLILQGRVYSPPFTITAIGDPDQLRQALDDDPAVTVYQEYVDALGLGYEVVEEGSTTLPAFDGSTSLQHARPLGTDD</sequence>